<accession>A0AAD9QI90</accession>
<evidence type="ECO:0000256" key="1">
    <source>
        <dbReference type="SAM" id="MobiDB-lite"/>
    </source>
</evidence>
<organism evidence="2 3">
    <name type="scientific">Acropora cervicornis</name>
    <name type="common">Staghorn coral</name>
    <dbReference type="NCBI Taxonomy" id="6130"/>
    <lineage>
        <taxon>Eukaryota</taxon>
        <taxon>Metazoa</taxon>
        <taxon>Cnidaria</taxon>
        <taxon>Anthozoa</taxon>
        <taxon>Hexacorallia</taxon>
        <taxon>Scleractinia</taxon>
        <taxon>Astrocoeniina</taxon>
        <taxon>Acroporidae</taxon>
        <taxon>Acropora</taxon>
    </lineage>
</organism>
<keyword evidence="3" id="KW-1185">Reference proteome</keyword>
<dbReference type="EMBL" id="JARQWQ010000031">
    <property type="protein sequence ID" value="KAK2561654.1"/>
    <property type="molecule type" value="Genomic_DNA"/>
</dbReference>
<comment type="caution">
    <text evidence="2">The sequence shown here is derived from an EMBL/GenBank/DDBJ whole genome shotgun (WGS) entry which is preliminary data.</text>
</comment>
<evidence type="ECO:0000313" key="3">
    <source>
        <dbReference type="Proteomes" id="UP001249851"/>
    </source>
</evidence>
<name>A0AAD9QI90_ACRCE</name>
<reference evidence="2" key="1">
    <citation type="journal article" date="2023" name="G3 (Bethesda)">
        <title>Whole genome assembly and annotation of the endangered Caribbean coral Acropora cervicornis.</title>
        <authorList>
            <person name="Selwyn J.D."/>
            <person name="Vollmer S.V."/>
        </authorList>
    </citation>
    <scope>NUCLEOTIDE SEQUENCE</scope>
    <source>
        <strain evidence="2">K2</strain>
    </source>
</reference>
<proteinExistence type="predicted"/>
<dbReference type="Proteomes" id="UP001249851">
    <property type="component" value="Unassembled WGS sequence"/>
</dbReference>
<feature type="compositionally biased region" description="Basic and acidic residues" evidence="1">
    <location>
        <begin position="73"/>
        <end position="83"/>
    </location>
</feature>
<evidence type="ECO:0000313" key="2">
    <source>
        <dbReference type="EMBL" id="KAK2561654.1"/>
    </source>
</evidence>
<reference evidence="2" key="2">
    <citation type="journal article" date="2023" name="Science">
        <title>Genomic signatures of disease resistance in endangered staghorn corals.</title>
        <authorList>
            <person name="Vollmer S.V."/>
            <person name="Selwyn J.D."/>
            <person name="Despard B.A."/>
            <person name="Roesel C.L."/>
        </authorList>
    </citation>
    <scope>NUCLEOTIDE SEQUENCE</scope>
    <source>
        <strain evidence="2">K2</strain>
    </source>
</reference>
<gene>
    <name evidence="2" type="ORF">P5673_015006</name>
</gene>
<protein>
    <submittedName>
        <fullName evidence="2">Uncharacterized protein</fullName>
    </submittedName>
</protein>
<sequence>MSIIGKRFEDTALKDLCIESGVIAEGSILNVLTGKMCNRGLRVHKCMYDALMRLAWKQFALYEGSSFWPSPDRPDYRGDDQQGHKNNWRSYHVDMT</sequence>
<feature type="region of interest" description="Disordered" evidence="1">
    <location>
        <begin position="73"/>
        <end position="96"/>
    </location>
</feature>
<dbReference type="AlphaFoldDB" id="A0AAD9QI90"/>